<keyword evidence="2" id="KW-1185">Reference proteome</keyword>
<dbReference type="Pfam" id="PF06754">
    <property type="entry name" value="PhnG"/>
    <property type="match status" value="1"/>
</dbReference>
<accession>A0A0J1FT21</accession>
<proteinExistence type="predicted"/>
<dbReference type="GO" id="GO:0019634">
    <property type="term" value="P:organic phosphonate metabolic process"/>
    <property type="evidence" value="ECO:0007669"/>
    <property type="project" value="InterPro"/>
</dbReference>
<name>A0A0J1FT21_9FIRM</name>
<dbReference type="RefSeq" id="WP_047809172.1">
    <property type="nucleotide sequence ID" value="NZ_LDZY01000004.1"/>
</dbReference>
<reference evidence="1 2" key="1">
    <citation type="submission" date="2015-06" db="EMBL/GenBank/DDBJ databases">
        <title>Draft genome of the moderately acidophilic sulfate reducer Candidatus Desulfosporosinus acididurans strain M1.</title>
        <authorList>
            <person name="Poehlein A."/>
            <person name="Petzsch P."/>
            <person name="Johnson B.D."/>
            <person name="Schloemann M."/>
            <person name="Daniel R."/>
            <person name="Muehling M."/>
        </authorList>
    </citation>
    <scope>NUCLEOTIDE SEQUENCE [LARGE SCALE GENOMIC DNA]</scope>
    <source>
        <strain evidence="1 2">M1</strain>
    </source>
</reference>
<sequence length="141" mass="15997">MIRKQRTEILIKGSAEVSAKLAHEILQIYDVRTIEESKNSLVMVKVREGAQRSLFYLGEVLVTECKVMINGFLGIGMVKGHEPNLAYNLAIIDAAYNGDLPETKAWTKALLQEQFHINENYEALKKQVLKTKVNFNTMDVQ</sequence>
<dbReference type="InterPro" id="IPR009609">
    <property type="entry name" value="Phosphonate_metab_PhnG"/>
</dbReference>
<dbReference type="Proteomes" id="UP000036356">
    <property type="component" value="Unassembled WGS sequence"/>
</dbReference>
<dbReference type="GO" id="GO:0015716">
    <property type="term" value="P:organic phosphonate transport"/>
    <property type="evidence" value="ECO:0007669"/>
    <property type="project" value="InterPro"/>
</dbReference>
<dbReference type="PATRIC" id="fig|476652.3.peg.1317"/>
<comment type="caution">
    <text evidence="1">The sequence shown here is derived from an EMBL/GenBank/DDBJ whole genome shotgun (WGS) entry which is preliminary data.</text>
</comment>
<organism evidence="1 2">
    <name type="scientific">Desulfosporosinus acididurans</name>
    <dbReference type="NCBI Taxonomy" id="476652"/>
    <lineage>
        <taxon>Bacteria</taxon>
        <taxon>Bacillati</taxon>
        <taxon>Bacillota</taxon>
        <taxon>Clostridia</taxon>
        <taxon>Eubacteriales</taxon>
        <taxon>Desulfitobacteriaceae</taxon>
        <taxon>Desulfosporosinus</taxon>
    </lineage>
</organism>
<gene>
    <name evidence="1" type="ORF">DEAC_c12800</name>
</gene>
<dbReference type="STRING" id="476652.DEAC_c12800"/>
<evidence type="ECO:0000313" key="1">
    <source>
        <dbReference type="EMBL" id="KLU66614.1"/>
    </source>
</evidence>
<protein>
    <submittedName>
        <fullName evidence="1">Phosphonate metabolism protein PhnG</fullName>
    </submittedName>
</protein>
<evidence type="ECO:0000313" key="2">
    <source>
        <dbReference type="Proteomes" id="UP000036356"/>
    </source>
</evidence>
<dbReference type="AlphaFoldDB" id="A0A0J1FT21"/>
<dbReference type="EMBL" id="LDZY01000004">
    <property type="protein sequence ID" value="KLU66614.1"/>
    <property type="molecule type" value="Genomic_DNA"/>
</dbReference>
<dbReference type="NCBIfam" id="TIGR03293">
    <property type="entry name" value="PhnG_redo"/>
    <property type="match status" value="1"/>
</dbReference>